<keyword evidence="3 4" id="KW-0326">Glycosidase</keyword>
<comment type="similarity">
    <text evidence="1 4">Belongs to the glycosyl hydrolase 43 family.</text>
</comment>
<gene>
    <name evidence="6" type="ORF">AB1Y20_021748</name>
</gene>
<dbReference type="GO" id="GO:0004553">
    <property type="term" value="F:hydrolase activity, hydrolyzing O-glycosyl compounds"/>
    <property type="evidence" value="ECO:0007669"/>
    <property type="project" value="InterPro"/>
</dbReference>
<reference evidence="6 7" key="1">
    <citation type="journal article" date="2024" name="Science">
        <title>Giant polyketide synthase enzymes in the biosynthesis of giant marine polyether toxins.</title>
        <authorList>
            <person name="Fallon T.R."/>
            <person name="Shende V.V."/>
            <person name="Wierzbicki I.H."/>
            <person name="Pendleton A.L."/>
            <person name="Watervoot N.F."/>
            <person name="Auber R.P."/>
            <person name="Gonzalez D.J."/>
            <person name="Wisecaver J.H."/>
            <person name="Moore B.S."/>
        </authorList>
    </citation>
    <scope>NUCLEOTIDE SEQUENCE [LARGE SCALE GENOMIC DNA]</scope>
    <source>
        <strain evidence="6 7">12B1</strain>
    </source>
</reference>
<protein>
    <submittedName>
        <fullName evidence="6">Uncharacterized protein</fullName>
    </submittedName>
</protein>
<evidence type="ECO:0000313" key="6">
    <source>
        <dbReference type="EMBL" id="KAL1522105.1"/>
    </source>
</evidence>
<keyword evidence="2 4" id="KW-0378">Hydrolase</keyword>
<dbReference type="Gene3D" id="2.115.10.20">
    <property type="entry name" value="Glycosyl hydrolase domain, family 43"/>
    <property type="match status" value="1"/>
</dbReference>
<feature type="signal peptide" evidence="5">
    <location>
        <begin position="1"/>
        <end position="23"/>
    </location>
</feature>
<dbReference type="InterPro" id="IPR023296">
    <property type="entry name" value="Glyco_hydro_beta-prop_sf"/>
</dbReference>
<name>A0AB34JJ58_PRYPA</name>
<dbReference type="GO" id="GO:0005975">
    <property type="term" value="P:carbohydrate metabolic process"/>
    <property type="evidence" value="ECO:0007669"/>
    <property type="project" value="InterPro"/>
</dbReference>
<evidence type="ECO:0000313" key="7">
    <source>
        <dbReference type="Proteomes" id="UP001515480"/>
    </source>
</evidence>
<organism evidence="6 7">
    <name type="scientific">Prymnesium parvum</name>
    <name type="common">Toxic golden alga</name>
    <dbReference type="NCBI Taxonomy" id="97485"/>
    <lineage>
        <taxon>Eukaryota</taxon>
        <taxon>Haptista</taxon>
        <taxon>Haptophyta</taxon>
        <taxon>Prymnesiophyceae</taxon>
        <taxon>Prymnesiales</taxon>
        <taxon>Prymnesiaceae</taxon>
        <taxon>Prymnesium</taxon>
    </lineage>
</organism>
<comment type="caution">
    <text evidence="6">The sequence shown here is derived from an EMBL/GenBank/DDBJ whole genome shotgun (WGS) entry which is preliminary data.</text>
</comment>
<dbReference type="Proteomes" id="UP001515480">
    <property type="component" value="Unassembled WGS sequence"/>
</dbReference>
<keyword evidence="7" id="KW-1185">Reference proteome</keyword>
<dbReference type="AlphaFoldDB" id="A0AB34JJ58"/>
<dbReference type="PROSITE" id="PS51257">
    <property type="entry name" value="PROKAR_LIPOPROTEIN"/>
    <property type="match status" value="1"/>
</dbReference>
<evidence type="ECO:0000256" key="1">
    <source>
        <dbReference type="ARBA" id="ARBA00009865"/>
    </source>
</evidence>
<dbReference type="Pfam" id="PF04616">
    <property type="entry name" value="Glyco_hydro_43"/>
    <property type="match status" value="1"/>
</dbReference>
<keyword evidence="5" id="KW-0732">Signal</keyword>
<accession>A0AB34JJ58</accession>
<evidence type="ECO:0000256" key="2">
    <source>
        <dbReference type="ARBA" id="ARBA00022801"/>
    </source>
</evidence>
<evidence type="ECO:0000256" key="5">
    <source>
        <dbReference type="SAM" id="SignalP"/>
    </source>
</evidence>
<evidence type="ECO:0000256" key="4">
    <source>
        <dbReference type="RuleBase" id="RU361187"/>
    </source>
</evidence>
<evidence type="ECO:0000256" key="3">
    <source>
        <dbReference type="ARBA" id="ARBA00023295"/>
    </source>
</evidence>
<feature type="chain" id="PRO_5044276641" evidence="5">
    <location>
        <begin position="24"/>
        <end position="382"/>
    </location>
</feature>
<proteinExistence type="inferred from homology"/>
<dbReference type="PANTHER" id="PTHR22925:SF3">
    <property type="entry name" value="GLYCOSYL HYDROLASE FAMILY PROTEIN 43"/>
    <property type="match status" value="1"/>
</dbReference>
<sequence>MAGRGTAPRLLGLSFLLLACAQARRVTIDNTQPRRTTDGRLMDVHDGNIVQWQRGGRYFWYGMGYQNCTERTGWIPPFQCPGIYQPFGACGFRTDHALHVYSSADLVTWSFEGDALPAHTRPRGVYFRPKVVYNQRTAEFVLWINLLYEASATQTPLAAYPNATYLVAVSAAPAGPFRVVQPSAFLQARGAGDLSILVDGDEAYVAYDAWSNGHRVKVEKLDDRFYNAVASPSTPTLTPSSNEAPVLFKRNGWYYLLYGHTCCFCKGGAGAHVMVASHPLANWTDMKIDLNPRKPWSLSEHVIPSQNNYVFTAQVLKASAEAIEYVFTADLWSSAADHLKSHDRQFWAPLSFDDTVTPPSISLLSWINSFQLNLTEPSRANV</sequence>
<dbReference type="InterPro" id="IPR006710">
    <property type="entry name" value="Glyco_hydro_43"/>
</dbReference>
<dbReference type="EMBL" id="JBGBPQ010000007">
    <property type="protein sequence ID" value="KAL1522105.1"/>
    <property type="molecule type" value="Genomic_DNA"/>
</dbReference>
<dbReference type="PANTHER" id="PTHR22925">
    <property type="entry name" value="GLYCOSYL HYDROLASE 43 FAMILY MEMBER"/>
    <property type="match status" value="1"/>
</dbReference>
<dbReference type="SUPFAM" id="SSF75005">
    <property type="entry name" value="Arabinanase/levansucrase/invertase"/>
    <property type="match status" value="1"/>
</dbReference>